<protein>
    <submittedName>
        <fullName evidence="2">Uncharacterized protein</fullName>
    </submittedName>
</protein>
<sequence>MSHLPICHWTRRAVFTLAIAAVAATGLAQAQSSDGGSSSRQELQSLQQSLASIREEAINENPGLADRQQSLEDRMMSRMRDEGVSPREDVKRLQDIARELRGGEVAEEDRAAMMEEYQSTRQALLQARRTAMQDSGIQDDQMQLQEDIVDAMSDIDHSVPEMIDRFETLRGNVQSQRQSGSGAQ</sequence>
<keyword evidence="1" id="KW-0732">Signal</keyword>
<dbReference type="RefSeq" id="WP_144348181.1">
    <property type="nucleotide sequence ID" value="NZ_VMKP01000003.1"/>
</dbReference>
<gene>
    <name evidence="2" type="ORF">FPL11_08255</name>
</gene>
<evidence type="ECO:0000313" key="3">
    <source>
        <dbReference type="Proteomes" id="UP000316688"/>
    </source>
</evidence>
<proteinExistence type="predicted"/>
<evidence type="ECO:0000313" key="2">
    <source>
        <dbReference type="EMBL" id="TVO64632.1"/>
    </source>
</evidence>
<accession>A0A557RHI9</accession>
<evidence type="ECO:0000256" key="1">
    <source>
        <dbReference type="SAM" id="SignalP"/>
    </source>
</evidence>
<reference evidence="2 3" key="1">
    <citation type="submission" date="2019-07" db="EMBL/GenBank/DDBJ databases">
        <title>Reclasification of Spiribacter aquaticus.</title>
        <authorList>
            <person name="Leon M.J."/>
            <person name="Sanchez-Porro C."/>
            <person name="Ventosa A."/>
        </authorList>
    </citation>
    <scope>NUCLEOTIDE SEQUENCE [LARGE SCALE GENOMIC DNA]</scope>
    <source>
        <strain evidence="2 3">SP30</strain>
    </source>
</reference>
<dbReference type="AlphaFoldDB" id="A0A557RHI9"/>
<feature type="chain" id="PRO_5021704842" evidence="1">
    <location>
        <begin position="31"/>
        <end position="184"/>
    </location>
</feature>
<organism evidence="2 3">
    <name type="scientific">Spiribacter aquaticus</name>
    <dbReference type="NCBI Taxonomy" id="1935996"/>
    <lineage>
        <taxon>Bacteria</taxon>
        <taxon>Pseudomonadati</taxon>
        <taxon>Pseudomonadota</taxon>
        <taxon>Gammaproteobacteria</taxon>
        <taxon>Chromatiales</taxon>
        <taxon>Ectothiorhodospiraceae</taxon>
        <taxon>Spiribacter</taxon>
    </lineage>
</organism>
<dbReference type="Proteomes" id="UP000316688">
    <property type="component" value="Unassembled WGS sequence"/>
</dbReference>
<dbReference type="EMBL" id="VMKP01000003">
    <property type="protein sequence ID" value="TVO64632.1"/>
    <property type="molecule type" value="Genomic_DNA"/>
</dbReference>
<keyword evidence="3" id="KW-1185">Reference proteome</keyword>
<comment type="caution">
    <text evidence="2">The sequence shown here is derived from an EMBL/GenBank/DDBJ whole genome shotgun (WGS) entry which is preliminary data.</text>
</comment>
<name>A0A557RHI9_9GAMM</name>
<feature type="signal peptide" evidence="1">
    <location>
        <begin position="1"/>
        <end position="30"/>
    </location>
</feature>